<gene>
    <name evidence="1" type="ORF">Ga0123462_1615</name>
</gene>
<organism evidence="1 2">
    <name type="scientific">Mariprofundus ferrinatatus</name>
    <dbReference type="NCBI Taxonomy" id="1921087"/>
    <lineage>
        <taxon>Bacteria</taxon>
        <taxon>Pseudomonadati</taxon>
        <taxon>Pseudomonadota</taxon>
        <taxon>Candidatius Mariprofundia</taxon>
        <taxon>Mariprofundales</taxon>
        <taxon>Mariprofundaceae</taxon>
        <taxon>Mariprofundus</taxon>
    </lineage>
</organism>
<protein>
    <recommendedName>
        <fullName evidence="3">4Fe-4S ferredoxin-type domain-containing protein</fullName>
    </recommendedName>
</protein>
<name>A0A2K8L5G4_9PROT</name>
<dbReference type="Proteomes" id="UP000231637">
    <property type="component" value="Chromosome"/>
</dbReference>
<evidence type="ECO:0000313" key="1">
    <source>
        <dbReference type="EMBL" id="ATX82473.1"/>
    </source>
</evidence>
<keyword evidence="2" id="KW-1185">Reference proteome</keyword>
<sequence>MGMSAVPNFYLLDECGLNMQAIFNLAELPEEIRIAVEDQVQDYSDYTQLILIAHGGRCMWKAVQASEFRGVADPIDSFSVNRVKRWAAEEMPEVCSEIIYPAPNRIVPLQALGGLAGWHHDSPFRIGINWKWGSWFAYRVAVLVDTDFDPTERMDDPSPCDSCIEKPCLTVCPACLPDCGEISMGCCINYRLSDGSACKTQCLARSACPVAPEHRYSNEQIDYHYGRSMRTIEAWQKNR</sequence>
<evidence type="ECO:0008006" key="3">
    <source>
        <dbReference type="Google" id="ProtNLM"/>
    </source>
</evidence>
<dbReference type="KEGG" id="mfn:Ga0123462_1615"/>
<dbReference type="AlphaFoldDB" id="A0A2K8L5G4"/>
<dbReference type="EMBL" id="CP018800">
    <property type="protein sequence ID" value="ATX82473.1"/>
    <property type="molecule type" value="Genomic_DNA"/>
</dbReference>
<accession>A0A2K8L5G4</accession>
<evidence type="ECO:0000313" key="2">
    <source>
        <dbReference type="Proteomes" id="UP000231637"/>
    </source>
</evidence>
<reference evidence="1 2" key="1">
    <citation type="submission" date="2016-12" db="EMBL/GenBank/DDBJ databases">
        <title>Isolation and genomic insights into novel planktonic Zetaproteobacteria from stratified waters of the Chesapeake Bay.</title>
        <authorList>
            <person name="McAllister S.M."/>
            <person name="Kato S."/>
            <person name="Chan C.S."/>
            <person name="Chiu B.K."/>
            <person name="Field E.K."/>
        </authorList>
    </citation>
    <scope>NUCLEOTIDE SEQUENCE [LARGE SCALE GENOMIC DNA]</scope>
    <source>
        <strain evidence="1 2">CP-8</strain>
    </source>
</reference>
<proteinExistence type="predicted"/>